<protein>
    <submittedName>
        <fullName evidence="1">Ribonucleoside-diphosphate reductase subunit M2</fullName>
    </submittedName>
</protein>
<name>A0A8J6GGF3_MICOH</name>
<sequence>MLSACVPLATATVADQQQLRRSPLKRLNLSEKENKPPSLSGTRILASKAARRIFLDPANQKVKNLLRPALRMSPY</sequence>
<reference evidence="1" key="1">
    <citation type="submission" date="2020-03" db="EMBL/GenBank/DDBJ databases">
        <title>Studies in the Genomics of Life Span.</title>
        <authorList>
            <person name="Glass D."/>
        </authorList>
    </citation>
    <scope>NUCLEOTIDE SEQUENCE</scope>
    <source>
        <strain evidence="1">LTLLF</strain>
        <tissue evidence="1">Muscle</tissue>
    </source>
</reference>
<evidence type="ECO:0000313" key="1">
    <source>
        <dbReference type="EMBL" id="KAH0510780.1"/>
    </source>
</evidence>
<dbReference type="EMBL" id="JAATJU010022392">
    <property type="protein sequence ID" value="KAH0510780.1"/>
    <property type="molecule type" value="Genomic_DNA"/>
</dbReference>
<comment type="caution">
    <text evidence="1">The sequence shown here is derived from an EMBL/GenBank/DDBJ whole genome shotgun (WGS) entry which is preliminary data.</text>
</comment>
<gene>
    <name evidence="1" type="ORF">LTLLF_153120</name>
</gene>
<proteinExistence type="predicted"/>
<dbReference type="AlphaFoldDB" id="A0A8J6GGF3"/>
<organism evidence="1 2">
    <name type="scientific">Microtus ochrogaster</name>
    <name type="common">Prairie vole</name>
    <dbReference type="NCBI Taxonomy" id="79684"/>
    <lineage>
        <taxon>Eukaryota</taxon>
        <taxon>Metazoa</taxon>
        <taxon>Chordata</taxon>
        <taxon>Craniata</taxon>
        <taxon>Vertebrata</taxon>
        <taxon>Euteleostomi</taxon>
        <taxon>Mammalia</taxon>
        <taxon>Eutheria</taxon>
        <taxon>Euarchontoglires</taxon>
        <taxon>Glires</taxon>
        <taxon>Rodentia</taxon>
        <taxon>Myomorpha</taxon>
        <taxon>Muroidea</taxon>
        <taxon>Cricetidae</taxon>
        <taxon>Arvicolinae</taxon>
        <taxon>Microtus</taxon>
    </lineage>
</organism>
<accession>A0A8J6GGF3</accession>
<evidence type="ECO:0000313" key="2">
    <source>
        <dbReference type="Proteomes" id="UP000710432"/>
    </source>
</evidence>
<dbReference type="Proteomes" id="UP000710432">
    <property type="component" value="Unassembled WGS sequence"/>
</dbReference>